<dbReference type="Proteomes" id="UP000236311">
    <property type="component" value="Unassembled WGS sequence"/>
</dbReference>
<evidence type="ECO:0000313" key="2">
    <source>
        <dbReference type="EMBL" id="SOY31892.1"/>
    </source>
</evidence>
<feature type="transmembrane region" description="Helical" evidence="1">
    <location>
        <begin position="98"/>
        <end position="115"/>
    </location>
</feature>
<reference evidence="2 3" key="1">
    <citation type="submission" date="2018-01" db="EMBL/GenBank/DDBJ databases">
        <authorList>
            <person name="Gaut B.S."/>
            <person name="Morton B.R."/>
            <person name="Clegg M.T."/>
            <person name="Duvall M.R."/>
        </authorList>
    </citation>
    <scope>NUCLEOTIDE SEQUENCE [LARGE SCALE GENOMIC DNA]</scope>
    <source>
        <strain evidence="2">GP69</strain>
    </source>
</reference>
<keyword evidence="1" id="KW-1133">Transmembrane helix</keyword>
<protein>
    <recommendedName>
        <fullName evidence="4">DUF4405 domain-containing protein</fullName>
    </recommendedName>
</protein>
<dbReference type="OrthoDB" id="9779183at2"/>
<evidence type="ECO:0008006" key="4">
    <source>
        <dbReference type="Google" id="ProtNLM"/>
    </source>
</evidence>
<feature type="transmembrane region" description="Helical" evidence="1">
    <location>
        <begin position="71"/>
        <end position="92"/>
    </location>
</feature>
<keyword evidence="3" id="KW-1185">Reference proteome</keyword>
<evidence type="ECO:0000313" key="3">
    <source>
        <dbReference type="Proteomes" id="UP000236311"/>
    </source>
</evidence>
<dbReference type="AlphaFoldDB" id="A0A2K4ZNB1"/>
<keyword evidence="1" id="KW-0472">Membrane</keyword>
<keyword evidence="1" id="KW-0812">Transmembrane</keyword>
<sequence>MRIKKVCKLCIDIGMLVITFLLMASERTGIVLHMLLGAALFVLVVAHNILNLAWWAGIGKGTYSRTRWMRTIWNVLLLIDFLLVMISGILYAVGLHRITALLFLILTVIHIRVHWKKASAKQQK</sequence>
<organism evidence="2 3">
    <name type="scientific">Acetatifactor muris</name>
    <dbReference type="NCBI Taxonomy" id="879566"/>
    <lineage>
        <taxon>Bacteria</taxon>
        <taxon>Bacillati</taxon>
        <taxon>Bacillota</taxon>
        <taxon>Clostridia</taxon>
        <taxon>Lachnospirales</taxon>
        <taxon>Lachnospiraceae</taxon>
        <taxon>Acetatifactor</taxon>
    </lineage>
</organism>
<gene>
    <name evidence="2" type="ORF">AMURIS_04641</name>
</gene>
<feature type="transmembrane region" description="Helical" evidence="1">
    <location>
        <begin position="7"/>
        <end position="24"/>
    </location>
</feature>
<evidence type="ECO:0000256" key="1">
    <source>
        <dbReference type="SAM" id="Phobius"/>
    </source>
</evidence>
<proteinExistence type="predicted"/>
<dbReference type="RefSeq" id="WP_103241857.1">
    <property type="nucleotide sequence ID" value="NZ_JANJZD010000035.1"/>
</dbReference>
<dbReference type="EMBL" id="OFSM01000033">
    <property type="protein sequence ID" value="SOY31892.1"/>
    <property type="molecule type" value="Genomic_DNA"/>
</dbReference>
<name>A0A2K4ZNB1_9FIRM</name>
<feature type="transmembrane region" description="Helical" evidence="1">
    <location>
        <begin position="30"/>
        <end position="50"/>
    </location>
</feature>
<accession>A0A2K4ZNB1</accession>